<proteinExistence type="predicted"/>
<evidence type="ECO:0000259" key="4">
    <source>
        <dbReference type="PROSITE" id="PS50932"/>
    </source>
</evidence>
<accession>A0A428N5B7</accession>
<dbReference type="InterPro" id="IPR000843">
    <property type="entry name" value="HTH_LacI"/>
</dbReference>
<dbReference type="GO" id="GO:0000976">
    <property type="term" value="F:transcription cis-regulatory region binding"/>
    <property type="evidence" value="ECO:0007669"/>
    <property type="project" value="TreeGrafter"/>
</dbReference>
<dbReference type="PRINTS" id="PR00036">
    <property type="entry name" value="HTHLACI"/>
</dbReference>
<dbReference type="PANTHER" id="PTHR30146:SF149">
    <property type="entry name" value="HTH-TYPE TRANSCRIPTIONAL REGULATOR EBGR"/>
    <property type="match status" value="1"/>
</dbReference>
<comment type="caution">
    <text evidence="5">The sequence shown here is derived from an EMBL/GenBank/DDBJ whole genome shotgun (WGS) entry which is preliminary data.</text>
</comment>
<organism evidence="5 6">
    <name type="scientific">Salibacterium salarium</name>
    <dbReference type="NCBI Taxonomy" id="284579"/>
    <lineage>
        <taxon>Bacteria</taxon>
        <taxon>Bacillati</taxon>
        <taxon>Bacillota</taxon>
        <taxon>Bacilli</taxon>
        <taxon>Bacillales</taxon>
        <taxon>Bacillaceae</taxon>
    </lineage>
</organism>
<keyword evidence="2 5" id="KW-0238">DNA-binding</keyword>
<dbReference type="InterPro" id="IPR046335">
    <property type="entry name" value="LacI/GalR-like_sensor"/>
</dbReference>
<dbReference type="CDD" id="cd01544">
    <property type="entry name" value="PBP1_GalR"/>
    <property type="match status" value="1"/>
</dbReference>
<dbReference type="InterPro" id="IPR028082">
    <property type="entry name" value="Peripla_BP_I"/>
</dbReference>
<evidence type="ECO:0000313" key="5">
    <source>
        <dbReference type="EMBL" id="RSL33601.1"/>
    </source>
</evidence>
<feature type="domain" description="HTH lacI-type" evidence="4">
    <location>
        <begin position="2"/>
        <end position="61"/>
    </location>
</feature>
<dbReference type="PROSITE" id="PS50932">
    <property type="entry name" value="HTH_LACI_2"/>
    <property type="match status" value="1"/>
</dbReference>
<keyword evidence="6" id="KW-1185">Reference proteome</keyword>
<gene>
    <name evidence="5" type="ORF">D7Z54_09830</name>
</gene>
<evidence type="ECO:0000256" key="1">
    <source>
        <dbReference type="ARBA" id="ARBA00023015"/>
    </source>
</evidence>
<dbReference type="RefSeq" id="WP_125555657.1">
    <property type="nucleotide sequence ID" value="NZ_RBVX01000007.1"/>
</dbReference>
<dbReference type="Pfam" id="PF00356">
    <property type="entry name" value="LacI"/>
    <property type="match status" value="1"/>
</dbReference>
<name>A0A428N5B7_9BACI</name>
<dbReference type="Gene3D" id="3.40.50.2300">
    <property type="match status" value="2"/>
</dbReference>
<dbReference type="SUPFAM" id="SSF53822">
    <property type="entry name" value="Periplasmic binding protein-like I"/>
    <property type="match status" value="1"/>
</dbReference>
<dbReference type="CDD" id="cd01392">
    <property type="entry name" value="HTH_LacI"/>
    <property type="match status" value="1"/>
</dbReference>
<dbReference type="InterPro" id="IPR010982">
    <property type="entry name" value="Lambda_DNA-bd_dom_sf"/>
</dbReference>
<keyword evidence="1" id="KW-0805">Transcription regulation</keyword>
<sequence>MATIKDIAEKAGVSLATVSRVLNYDESLSATEATKKKVFEAAEELAYKKGRRKYNAASSIAIVHWYTEKEELEDLYYMSIRLGVEQRCQSKGIKFEKYVYDDFIELEPGHIDGIIAVGKFSYEQAQIIFKFSSQVVFVDSSPDSEQFDAVVANFERAAEKVLQHFLDGGHTRIGYIGGRENYRLESKKIDDPRELTFHSFLMNHGLYDETLVFIGDFTVHDGQRLMGQLIEAHRDKLPSAVFVANDTMAVGCLRALHEYQVPVPDAISLISVNDVSISKYMYPALSTVKVYTEVMGETAVDLLMEQVNEGRNIRKRVDIATTLVLRNSSK</sequence>
<keyword evidence="3" id="KW-0804">Transcription</keyword>
<dbReference type="OrthoDB" id="43195at2"/>
<dbReference type="EMBL" id="RBVX01000007">
    <property type="protein sequence ID" value="RSL33601.1"/>
    <property type="molecule type" value="Genomic_DNA"/>
</dbReference>
<dbReference type="Gene3D" id="1.10.260.40">
    <property type="entry name" value="lambda repressor-like DNA-binding domains"/>
    <property type="match status" value="1"/>
</dbReference>
<reference evidence="5 6" key="1">
    <citation type="submission" date="2018-10" db="EMBL/GenBank/DDBJ databases">
        <title>Draft genome sequence of Bacillus salarius IM0101, isolated from a hypersaline soil in Inner Mongolia, China.</title>
        <authorList>
            <person name="Yamprayoonswat W."/>
            <person name="Boonvisut S."/>
            <person name="Jumpathong W."/>
            <person name="Sittihan S."/>
            <person name="Ruangsuj P."/>
            <person name="Wanthongcharoen S."/>
            <person name="Thongpramul N."/>
            <person name="Pimmason S."/>
            <person name="Yu B."/>
            <person name="Yasawong M."/>
        </authorList>
    </citation>
    <scope>NUCLEOTIDE SEQUENCE [LARGE SCALE GENOMIC DNA]</scope>
    <source>
        <strain evidence="5 6">IM0101</strain>
    </source>
</reference>
<dbReference type="AlphaFoldDB" id="A0A428N5B7"/>
<evidence type="ECO:0000313" key="6">
    <source>
        <dbReference type="Proteomes" id="UP000275076"/>
    </source>
</evidence>
<dbReference type="Proteomes" id="UP000275076">
    <property type="component" value="Unassembled WGS sequence"/>
</dbReference>
<dbReference type="PANTHER" id="PTHR30146">
    <property type="entry name" value="LACI-RELATED TRANSCRIPTIONAL REPRESSOR"/>
    <property type="match status" value="1"/>
</dbReference>
<protein>
    <submittedName>
        <fullName evidence="5">LacI family DNA-binding transcriptional regulator</fullName>
    </submittedName>
</protein>
<dbReference type="PROSITE" id="PS00356">
    <property type="entry name" value="HTH_LACI_1"/>
    <property type="match status" value="1"/>
</dbReference>
<evidence type="ECO:0000256" key="3">
    <source>
        <dbReference type="ARBA" id="ARBA00023163"/>
    </source>
</evidence>
<dbReference type="SUPFAM" id="SSF47413">
    <property type="entry name" value="lambda repressor-like DNA-binding domains"/>
    <property type="match status" value="1"/>
</dbReference>
<dbReference type="GO" id="GO:0003700">
    <property type="term" value="F:DNA-binding transcription factor activity"/>
    <property type="evidence" value="ECO:0007669"/>
    <property type="project" value="TreeGrafter"/>
</dbReference>
<evidence type="ECO:0000256" key="2">
    <source>
        <dbReference type="ARBA" id="ARBA00023125"/>
    </source>
</evidence>
<dbReference type="Pfam" id="PF13377">
    <property type="entry name" value="Peripla_BP_3"/>
    <property type="match status" value="1"/>
</dbReference>
<dbReference type="SMART" id="SM00354">
    <property type="entry name" value="HTH_LACI"/>
    <property type="match status" value="1"/>
</dbReference>